<evidence type="ECO:0000256" key="4">
    <source>
        <dbReference type="ARBA" id="ARBA00022801"/>
    </source>
</evidence>
<feature type="binding site" evidence="8">
    <location>
        <position position="218"/>
    </location>
    <ligand>
        <name>Mg(2+)</name>
        <dbReference type="ChEBI" id="CHEBI:18420"/>
    </ligand>
</feature>
<dbReference type="PANTHER" id="PTHR11596">
    <property type="entry name" value="ALKALINE PHOSPHATASE"/>
    <property type="match status" value="1"/>
</dbReference>
<evidence type="ECO:0000256" key="2">
    <source>
        <dbReference type="ARBA" id="ARBA00022553"/>
    </source>
</evidence>
<evidence type="ECO:0000256" key="5">
    <source>
        <dbReference type="ARBA" id="ARBA00022833"/>
    </source>
</evidence>
<evidence type="ECO:0000256" key="6">
    <source>
        <dbReference type="ARBA" id="ARBA00022842"/>
    </source>
</evidence>
<evidence type="ECO:0000256" key="3">
    <source>
        <dbReference type="ARBA" id="ARBA00022723"/>
    </source>
</evidence>
<keyword evidence="2" id="KW-0597">Phosphoprotein</keyword>
<feature type="binding site" evidence="8">
    <location>
        <position position="96"/>
    </location>
    <ligand>
        <name>Mg(2+)</name>
        <dbReference type="ChEBI" id="CHEBI:18420"/>
    </ligand>
</feature>
<evidence type="ECO:0000256" key="1">
    <source>
        <dbReference type="ARBA" id="ARBA00005984"/>
    </source>
</evidence>
<reference evidence="10 11" key="1">
    <citation type="submission" date="2019-08" db="EMBL/GenBank/DDBJ databases">
        <title>Genome of Phaeodactylibacter luteus.</title>
        <authorList>
            <person name="Bowman J.P."/>
        </authorList>
    </citation>
    <scope>NUCLEOTIDE SEQUENCE [LARGE SCALE GENOMIC DNA]</scope>
    <source>
        <strain evidence="10 11">KCTC 42180</strain>
    </source>
</reference>
<name>A0A5C6RI87_9BACT</name>
<dbReference type="Pfam" id="PF00245">
    <property type="entry name" value="Alk_phosphatase"/>
    <property type="match status" value="1"/>
</dbReference>
<evidence type="ECO:0000256" key="7">
    <source>
        <dbReference type="PIRSR" id="PIRSR601952-1"/>
    </source>
</evidence>
<keyword evidence="11" id="KW-1185">Reference proteome</keyword>
<dbReference type="SMART" id="SM00098">
    <property type="entry name" value="alkPPc"/>
    <property type="match status" value="1"/>
</dbReference>
<dbReference type="InterPro" id="IPR001952">
    <property type="entry name" value="Alkaline_phosphatase"/>
</dbReference>
<dbReference type="InterPro" id="IPR018299">
    <property type="entry name" value="Alkaline_phosphatase_AS"/>
</dbReference>
<keyword evidence="6 8" id="KW-0460">Magnesium</keyword>
<keyword evidence="4" id="KW-0378">Hydrolase</keyword>
<proteinExistence type="inferred from homology"/>
<dbReference type="GO" id="GO:0046872">
    <property type="term" value="F:metal ion binding"/>
    <property type="evidence" value="ECO:0007669"/>
    <property type="project" value="UniProtKB-KW"/>
</dbReference>
<dbReference type="PRINTS" id="PR00113">
    <property type="entry name" value="ALKPHPHTASE"/>
</dbReference>
<dbReference type="SUPFAM" id="SSF53649">
    <property type="entry name" value="Alkaline phosphatase-like"/>
    <property type="match status" value="1"/>
</dbReference>
<dbReference type="EMBL" id="VOOR01000051">
    <property type="protein sequence ID" value="TXB61625.1"/>
    <property type="molecule type" value="Genomic_DNA"/>
</dbReference>
<feature type="binding site" evidence="8">
    <location>
        <position position="4"/>
    </location>
    <ligand>
        <name>Zn(2+)</name>
        <dbReference type="ChEBI" id="CHEBI:29105"/>
        <label>2</label>
    </ligand>
</feature>
<dbReference type="AlphaFoldDB" id="A0A5C6RI87"/>
<sequence length="328" mass="35914">MIGDGMGIAQITASMYHEGKPLSIERFPVTGIQQVHSADNLVTDSAAGATAFATGSKTNNSALGLNERLESVPTILEMAEQRGLATGLVTTAPIVHATPAAFFAHVPLRGQYEDIAVQLTQSGVDFFVGGGMKYFNQRSQDQNDLIEIMQRSGYLISSVYEQPFATLQPNFNQKFGYFTAMENPPAFSAGRDYLPFASRTATRFLERASDKGFFLMIEGAQIDWGGHKQDFDYLLSELNDFDLAVREVLKFAVKNKETLVIVTGDHETGGLAIQPGSTQDSLIAAFATDYHTATMIPVFAFGPGAGYFRGMYDNTDIFHRMVRALGWQ</sequence>
<organism evidence="10 11">
    <name type="scientific">Phaeodactylibacter luteus</name>
    <dbReference type="NCBI Taxonomy" id="1564516"/>
    <lineage>
        <taxon>Bacteria</taxon>
        <taxon>Pseudomonadati</taxon>
        <taxon>Bacteroidota</taxon>
        <taxon>Saprospiria</taxon>
        <taxon>Saprospirales</taxon>
        <taxon>Haliscomenobacteraceae</taxon>
        <taxon>Phaeodactylibacter</taxon>
    </lineage>
</organism>
<feature type="binding site" evidence="8">
    <location>
        <position position="266"/>
    </location>
    <ligand>
        <name>Zn(2+)</name>
        <dbReference type="ChEBI" id="CHEBI:29105"/>
        <label>2</label>
    </ligand>
</feature>
<comment type="cofactor">
    <cofactor evidence="8">
        <name>Mg(2+)</name>
        <dbReference type="ChEBI" id="CHEBI:18420"/>
    </cofactor>
    <text evidence="8">Binds 1 Mg(2+) ion.</text>
</comment>
<dbReference type="CDD" id="cd16012">
    <property type="entry name" value="ALP"/>
    <property type="match status" value="1"/>
</dbReference>
<feature type="binding site" evidence="8">
    <location>
        <position position="265"/>
    </location>
    <ligand>
        <name>Zn(2+)</name>
        <dbReference type="ChEBI" id="CHEBI:29105"/>
        <label>2</label>
    </ligand>
</feature>
<protein>
    <submittedName>
        <fullName evidence="10">Alkaline phosphatase</fullName>
    </submittedName>
</protein>
<dbReference type="OrthoDB" id="9794455at2"/>
<comment type="cofactor">
    <cofactor evidence="8">
        <name>Zn(2+)</name>
        <dbReference type="ChEBI" id="CHEBI:29105"/>
    </cofactor>
    <text evidence="8">Binds 2 Zn(2+) ions.</text>
</comment>
<accession>A0A5C6RI87</accession>
<feature type="binding site" evidence="8">
    <location>
        <position position="223"/>
    </location>
    <ligand>
        <name>Zn(2+)</name>
        <dbReference type="ChEBI" id="CHEBI:29105"/>
        <label>2</label>
    </ligand>
</feature>
<comment type="caution">
    <text evidence="10">The sequence shown here is derived from an EMBL/GenBank/DDBJ whole genome shotgun (WGS) entry which is preliminary data.</text>
</comment>
<keyword evidence="5 8" id="KW-0862">Zinc</keyword>
<dbReference type="GO" id="GO:0004035">
    <property type="term" value="F:alkaline phosphatase activity"/>
    <property type="evidence" value="ECO:0007669"/>
    <property type="project" value="TreeGrafter"/>
</dbReference>
<dbReference type="InterPro" id="IPR017850">
    <property type="entry name" value="Alkaline_phosphatase_core_sf"/>
</dbReference>
<gene>
    <name evidence="10" type="ORF">FRY97_18185</name>
</gene>
<dbReference type="Gene3D" id="3.40.720.10">
    <property type="entry name" value="Alkaline Phosphatase, subunit A"/>
    <property type="match status" value="1"/>
</dbReference>
<feature type="binding site" evidence="8">
    <location>
        <position position="98"/>
    </location>
    <ligand>
        <name>Mg(2+)</name>
        <dbReference type="ChEBI" id="CHEBI:18420"/>
    </ligand>
</feature>
<feature type="binding site" evidence="8">
    <location>
        <position position="4"/>
    </location>
    <ligand>
        <name>Mg(2+)</name>
        <dbReference type="ChEBI" id="CHEBI:18420"/>
    </ligand>
</feature>
<evidence type="ECO:0000313" key="11">
    <source>
        <dbReference type="Proteomes" id="UP000321580"/>
    </source>
</evidence>
<evidence type="ECO:0000313" key="10">
    <source>
        <dbReference type="EMBL" id="TXB61625.1"/>
    </source>
</evidence>
<dbReference type="PROSITE" id="PS00123">
    <property type="entry name" value="ALKALINE_PHOSPHATASE"/>
    <property type="match status" value="1"/>
</dbReference>
<feature type="binding site" evidence="8">
    <location>
        <position position="227"/>
    </location>
    <ligand>
        <name>Zn(2+)</name>
        <dbReference type="ChEBI" id="CHEBI:29105"/>
        <label>2</label>
    </ligand>
</feature>
<dbReference type="PANTHER" id="PTHR11596:SF5">
    <property type="entry name" value="ALKALINE PHOSPHATASE"/>
    <property type="match status" value="1"/>
</dbReference>
<dbReference type="Proteomes" id="UP000321580">
    <property type="component" value="Unassembled WGS sequence"/>
</dbReference>
<evidence type="ECO:0000256" key="9">
    <source>
        <dbReference type="RuleBase" id="RU003946"/>
    </source>
</evidence>
<feature type="active site" description="Phosphoserine intermediate" evidence="7">
    <location>
        <position position="45"/>
    </location>
</feature>
<evidence type="ECO:0000256" key="8">
    <source>
        <dbReference type="PIRSR" id="PIRSR601952-2"/>
    </source>
</evidence>
<keyword evidence="3 8" id="KW-0479">Metal-binding</keyword>
<comment type="similarity">
    <text evidence="1 9">Belongs to the alkaline phosphatase family.</text>
</comment>